<protein>
    <recommendedName>
        <fullName evidence="5">Kinesin motor domain-containing protein</fullName>
    </recommendedName>
</protein>
<dbReference type="VEuPathDB" id="VectorBase:GBRI013520"/>
<evidence type="ECO:0000256" key="2">
    <source>
        <dbReference type="ARBA" id="ARBA00022840"/>
    </source>
</evidence>
<dbReference type="Gene3D" id="3.40.850.10">
    <property type="entry name" value="Kinesin motor domain"/>
    <property type="match status" value="1"/>
</dbReference>
<accession>A0A1A9WBM0</accession>
<evidence type="ECO:0000256" key="1">
    <source>
        <dbReference type="ARBA" id="ARBA00022741"/>
    </source>
</evidence>
<organism evidence="3 4">
    <name type="scientific">Glossina brevipalpis</name>
    <dbReference type="NCBI Taxonomy" id="37001"/>
    <lineage>
        <taxon>Eukaryota</taxon>
        <taxon>Metazoa</taxon>
        <taxon>Ecdysozoa</taxon>
        <taxon>Arthropoda</taxon>
        <taxon>Hexapoda</taxon>
        <taxon>Insecta</taxon>
        <taxon>Pterygota</taxon>
        <taxon>Neoptera</taxon>
        <taxon>Endopterygota</taxon>
        <taxon>Diptera</taxon>
        <taxon>Brachycera</taxon>
        <taxon>Muscomorpha</taxon>
        <taxon>Hippoboscoidea</taxon>
        <taxon>Glossinidae</taxon>
        <taxon>Glossina</taxon>
    </lineage>
</organism>
<name>A0A1A9WBM0_9MUSC</name>
<dbReference type="GO" id="GO:0005524">
    <property type="term" value="F:ATP binding"/>
    <property type="evidence" value="ECO:0007669"/>
    <property type="project" value="UniProtKB-KW"/>
</dbReference>
<dbReference type="AlphaFoldDB" id="A0A1A9WBM0"/>
<dbReference type="STRING" id="37001.A0A1A9WBM0"/>
<dbReference type="SUPFAM" id="SSF52540">
    <property type="entry name" value="P-loop containing nucleoside triphosphate hydrolases"/>
    <property type="match status" value="1"/>
</dbReference>
<reference evidence="3" key="2">
    <citation type="submission" date="2020-05" db="UniProtKB">
        <authorList>
            <consortium name="EnsemblMetazoa"/>
        </authorList>
    </citation>
    <scope>IDENTIFICATION</scope>
    <source>
        <strain evidence="3">IAEA</strain>
    </source>
</reference>
<keyword evidence="1" id="KW-0547">Nucleotide-binding</keyword>
<keyword evidence="2" id="KW-0067">ATP-binding</keyword>
<reference evidence="4" key="1">
    <citation type="submission" date="2014-03" db="EMBL/GenBank/DDBJ databases">
        <authorList>
            <person name="Aksoy S."/>
            <person name="Warren W."/>
            <person name="Wilson R.K."/>
        </authorList>
    </citation>
    <scope>NUCLEOTIDE SEQUENCE [LARGE SCALE GENOMIC DNA]</scope>
    <source>
        <strain evidence="4">IAEA</strain>
    </source>
</reference>
<sequence length="179" mass="20833">MANEEKNIKVTVIVRPFNGTELELEENAKRNFFQVIDSTKLLFDPDEEDEELFFHGVKQKYREFSKRSKNEISMEYGYATTLVDSILNSYNCCMFVCIWSNGCWKNIYNAWQSYLPGLNVFNNEQPSRKKLSNQLIMDIVMICVYLEVYNEKVINLLTNDGSLKLREDANGVFVSDTST</sequence>
<evidence type="ECO:0000313" key="4">
    <source>
        <dbReference type="Proteomes" id="UP000091820"/>
    </source>
</evidence>
<evidence type="ECO:0000313" key="3">
    <source>
        <dbReference type="EnsemblMetazoa" id="GBRI013520-PA"/>
    </source>
</evidence>
<dbReference type="EnsemblMetazoa" id="GBRI013520-RA">
    <property type="protein sequence ID" value="GBRI013520-PA"/>
    <property type="gene ID" value="GBRI013520"/>
</dbReference>
<dbReference type="Proteomes" id="UP000091820">
    <property type="component" value="Unassembled WGS sequence"/>
</dbReference>
<evidence type="ECO:0008006" key="5">
    <source>
        <dbReference type="Google" id="ProtNLM"/>
    </source>
</evidence>
<dbReference type="InterPro" id="IPR036961">
    <property type="entry name" value="Kinesin_motor_dom_sf"/>
</dbReference>
<keyword evidence="4" id="KW-1185">Reference proteome</keyword>
<dbReference type="InterPro" id="IPR027417">
    <property type="entry name" value="P-loop_NTPase"/>
</dbReference>
<proteinExistence type="predicted"/>